<gene>
    <name evidence="1" type="ORF">METZ01_LOCUS428586</name>
</gene>
<name>A0A382XX91_9ZZZZ</name>
<dbReference type="EMBL" id="UINC01171257">
    <property type="protein sequence ID" value="SVD75732.1"/>
    <property type="molecule type" value="Genomic_DNA"/>
</dbReference>
<organism evidence="1">
    <name type="scientific">marine metagenome</name>
    <dbReference type="NCBI Taxonomy" id="408172"/>
    <lineage>
        <taxon>unclassified sequences</taxon>
        <taxon>metagenomes</taxon>
        <taxon>ecological metagenomes</taxon>
    </lineage>
</organism>
<proteinExistence type="predicted"/>
<protein>
    <submittedName>
        <fullName evidence="1">Uncharacterized protein</fullName>
    </submittedName>
</protein>
<reference evidence="1" key="1">
    <citation type="submission" date="2018-05" db="EMBL/GenBank/DDBJ databases">
        <authorList>
            <person name="Lanie J.A."/>
            <person name="Ng W.-L."/>
            <person name="Kazmierczak K.M."/>
            <person name="Andrzejewski T.M."/>
            <person name="Davidsen T.M."/>
            <person name="Wayne K.J."/>
            <person name="Tettelin H."/>
            <person name="Glass J.I."/>
            <person name="Rusch D."/>
            <person name="Podicherti R."/>
            <person name="Tsui H.-C.T."/>
            <person name="Winkler M.E."/>
        </authorList>
    </citation>
    <scope>NUCLEOTIDE SEQUENCE</scope>
</reference>
<sequence length="97" mass="11060">MRNPIVGIRTLDPPASKAKAPPSINYGLCMHGCVWRQPILHIFIKILKWSVLSISFYCYKITIQDNSYPISQFLVRLCPTFCNTISPGFLNLGLRDF</sequence>
<evidence type="ECO:0000313" key="1">
    <source>
        <dbReference type="EMBL" id="SVD75732.1"/>
    </source>
</evidence>
<accession>A0A382XX91</accession>
<dbReference type="AlphaFoldDB" id="A0A382XX91"/>
<feature type="non-terminal residue" evidence="1">
    <location>
        <position position="97"/>
    </location>
</feature>